<keyword evidence="5" id="KW-1185">Reference proteome</keyword>
<reference evidence="4 5" key="1">
    <citation type="submission" date="2018-09" db="EMBL/GenBank/DDBJ databases">
        <authorList>
            <person name="Le Fleche-Mateos A."/>
        </authorList>
    </citation>
    <scope>NUCLEOTIDE SEQUENCE [LARGE SCALE GENOMIC DNA]</scope>
    <source>
        <strain evidence="4 5">DSM 30078</strain>
    </source>
</reference>
<dbReference type="PANTHER" id="PTHR36153:SF1">
    <property type="entry name" value="TYPE VI SECRETION SYSTEM COMPONENT TSSM1"/>
    <property type="match status" value="1"/>
</dbReference>
<feature type="transmembrane region" description="Helical" evidence="2">
    <location>
        <begin position="5"/>
        <end position="28"/>
    </location>
</feature>
<evidence type="ECO:0000256" key="2">
    <source>
        <dbReference type="SAM" id="Phobius"/>
    </source>
</evidence>
<dbReference type="Proteomes" id="UP000284119">
    <property type="component" value="Unassembled WGS sequence"/>
</dbReference>
<keyword evidence="2" id="KW-1133">Transmembrane helix</keyword>
<feature type="region of interest" description="Disordered" evidence="1">
    <location>
        <begin position="1111"/>
        <end position="1142"/>
    </location>
</feature>
<evidence type="ECO:0000259" key="3">
    <source>
        <dbReference type="Pfam" id="PF14331"/>
    </source>
</evidence>
<dbReference type="RefSeq" id="WP_112166142.1">
    <property type="nucleotide sequence ID" value="NZ_JYDE01000014.1"/>
</dbReference>
<dbReference type="Pfam" id="PF14331">
    <property type="entry name" value="IcmF-related_N"/>
    <property type="match status" value="1"/>
</dbReference>
<feature type="domain" description="Type VI secretion system component TssM1 N-terminal" evidence="3">
    <location>
        <begin position="170"/>
        <end position="355"/>
    </location>
</feature>
<feature type="transmembrane region" description="Helical" evidence="2">
    <location>
        <begin position="386"/>
        <end position="407"/>
    </location>
</feature>
<keyword evidence="2" id="KW-0812">Transmembrane</keyword>
<dbReference type="EMBL" id="RAHG01000005">
    <property type="protein sequence ID" value="RJT12773.1"/>
    <property type="molecule type" value="Genomic_DNA"/>
</dbReference>
<evidence type="ECO:0000313" key="5">
    <source>
        <dbReference type="Proteomes" id="UP000284119"/>
    </source>
</evidence>
<evidence type="ECO:0000256" key="1">
    <source>
        <dbReference type="SAM" id="MobiDB-lite"/>
    </source>
</evidence>
<name>A0ABX9P0A0_9GAMM</name>
<comment type="caution">
    <text evidence="4">The sequence shown here is derived from an EMBL/GenBank/DDBJ whole genome shotgun (WGS) entry which is preliminary data.</text>
</comment>
<dbReference type="InterPro" id="IPR025743">
    <property type="entry name" value="TssM1_N"/>
</dbReference>
<dbReference type="PANTHER" id="PTHR36153">
    <property type="entry name" value="INNER MEMBRANE PROTEIN-RELATED"/>
    <property type="match status" value="1"/>
</dbReference>
<proteinExistence type="predicted"/>
<protein>
    <recommendedName>
        <fullName evidence="3">Type VI secretion system component TssM1 N-terminal domain-containing protein</fullName>
    </recommendedName>
</protein>
<accession>A0ABX9P0A0</accession>
<organism evidence="4 5">
    <name type="scientific">Rahnella inusitata</name>
    <dbReference type="NCBI Taxonomy" id="58169"/>
    <lineage>
        <taxon>Bacteria</taxon>
        <taxon>Pseudomonadati</taxon>
        <taxon>Pseudomonadota</taxon>
        <taxon>Gammaproteobacteria</taxon>
        <taxon>Enterobacterales</taxon>
        <taxon>Yersiniaceae</taxon>
        <taxon>Rahnella</taxon>
    </lineage>
</organism>
<sequence>MLKKLFIFAGWLLLLCLVFLFCCTLGLWREWSTVMIFAVWISVMFAALVLWSALLWLTQLIKEKKAHRFFEKFRLSRREYVLFQHWKSGAAVVKRIQRKRPPIPWYLLLGDRCGKTSLLAGSGLPMFSSDEHDNTVVPTHTLRWWFFRNVCILDLSGNFLNGTPTFHRAWGKMVGWIARAPAPSGILIGLSVTDLINEDVSVLHEKARKIRAQIEPLTRKLMRQLPLYIMVTQCDKFPAFSLWTKQLSPAQQQQALGYYWPTPPEIDGKDVSTLLPLFTALKKGFDLARISMAGAPVSAEAKAALLAFPESFARQEEPLRVFLASLCEPNAYFTPATLGGVWFTASEQQDLNKSRRTTSFVHDLLTHHLPAFSATRDVQWNHNKRLRVVLGGLLLLGCVVALGYSALKSTKLMQHDTASLSATELAELLMKNETHRDAPLVYLPFAHVLNHQHLWVEQRLRTRLPSQPMNTSQQFAAYEQQFLTAPLQTRRQMVIRLAQTLITRQAMRDGASLTALSLRPPIPHALRLNAIDPSASPHARLAIERWEMQQPGGENQLAALRRLLSVLINDDRTLAWLTAPDNSLPALQVSDYWPQVPATLSGIWTLQGEAQLNAWVDLIAQAGSKTQPEPALQQFKQSLPALRQNAWRDLLLTVTPLVQNQAAHSLTQNQLIAIVQGQSPAMLFARRIALELDDIPAQSAQPWLTELQKLQNLPMQAAENPTLKKVQQVDTTLRGGLTKWLRGGKLPAASPLATPQTGAWKKWLESLNAAASEALNQAALSPALTNGLFATETDAKNINPLVTLFASFEKLRKMSEPHSQGIGVEAVWSMYKSDASALLGHAVSRSGCWLNQQWQSKVLWAMRKNAQEEDYDAQQALTWQYLADFVRGPAKGLLVVSDQGPQAGEFQGQTVPLTDEFVRIARHMLNPEDVLDVPQRQNTQNADRVTVLNDQIMQLTGQQKALEIKPYSVGIVSQPATVPEGARLIPIGSRLTLECQSGVQVLDNMNFAEEAQFIWLPGQCQSVKLDVKFPEFTASYRYSGSSAWPDFLQAFAHGEALIDAHDFEDNAEAMTALNIQHVLLRFKISDQKTLQRAWMDWAKLDDQLAVLQEQKQALEEQQPSEEPSAALRGQLSGLPANAAECR</sequence>
<dbReference type="InterPro" id="IPR053156">
    <property type="entry name" value="T6SS_TssM-like"/>
</dbReference>
<keyword evidence="2" id="KW-0472">Membrane</keyword>
<feature type="transmembrane region" description="Helical" evidence="2">
    <location>
        <begin position="34"/>
        <end position="58"/>
    </location>
</feature>
<evidence type="ECO:0000313" key="4">
    <source>
        <dbReference type="EMBL" id="RJT12773.1"/>
    </source>
</evidence>
<gene>
    <name evidence="4" type="ORF">D5396_12365</name>
</gene>